<dbReference type="GO" id="GO:0070971">
    <property type="term" value="C:endoplasmic reticulum exit site"/>
    <property type="evidence" value="ECO:0000318"/>
    <property type="project" value="GO_Central"/>
</dbReference>
<dbReference type="GO" id="GO:0012507">
    <property type="term" value="C:ER to Golgi transport vesicle membrane"/>
    <property type="evidence" value="ECO:0000318"/>
    <property type="project" value="GO_Central"/>
</dbReference>
<dbReference type="KEGG" id="xtr:100488357"/>
<evidence type="ECO:0000259" key="7">
    <source>
        <dbReference type="Pfam" id="PF12931"/>
    </source>
</evidence>
<evidence type="ECO:0000256" key="2">
    <source>
        <dbReference type="ARBA" id="ARBA00005927"/>
    </source>
</evidence>
<evidence type="ECO:0000256" key="4">
    <source>
        <dbReference type="ARBA" id="ARBA00022824"/>
    </source>
</evidence>
<proteinExistence type="inferred from homology"/>
<evidence type="ECO:0000256" key="5">
    <source>
        <dbReference type="ARBA" id="ARBA00022892"/>
    </source>
</evidence>
<sequence length="978" mass="110632">MDRGAPPWVRQSQGRPDAEMDPWRGLHPHDIPHQLSNSTYGYYPQPHARSGRPPWPAPWMDYYSQHSAAAPWYENWGRPASQMETTERSNTVTYRPLSRQGYDERYAVYQNTGWENNTGADYFYAHPRTMPREEAWLREIQRKQTEQWSHGRPQPQTDSHKWIRGYGDSWVLSQEQDGDVLDKPESQSSTAPSILSQYRDSGMSSSSYELSQYLQDSDPWNTMQGEEMSECTPQPTAPFKFSLPHVTVCFGAQGHLVRVCPNFPDEGQPALVEIHSLEVLLHDTVEQEEMRNFPGPVQREDLHKVDIIKFCQHNVSRCLKTKGNGSCDEALLWQILLQMCRQNGCMAGSDVAELLLQDWKKERYQVEKHEANLISLSEDPPLIPDCFQADLLTGEMPSASETYAKAVEKFTKLLFFGRKKEALDWAMKSQMWGHALFLSSKMDPRTYSWVMGRFTSTLAQNDPLQTLFQFMAGRIPQAAMSCGDSKWGDWRPHLAVILSNPMADSETNRRSVITMGDNLVLKGFTEAGHCCYLSAGIAYGQNCENSDLIVLLGSKHNKSFQKFASLRNIQCTEILEYCQSLRKPMHCMPSFQVYKLLYAARLMDYGLTSLALHYCECIASAVLAHSGSVVLISQLIKLAERLRYSDPRLLDRPELEQSLDPEWLSQLRALLRQLQLNAPAARLTPVNDSVQDNKVADTDSISRNTVHHDEEKTYPMFEGQNLESEAGYGLQCTPQFPAVKPTEVLNYSLADSQPVISVEVPQSKSIHEQDHQQESMDSLSQSVCQSSYIHNSDPTVQCPSLSRRIRTVSESSTVSMEEDGGEEQTEDQAVSKEPNDIKKGSSFGWFGWFRSKPSKQTAIPAEVPETKPEMSPNAVNLSTSHPPQYMPPNTKRNLYSRGTDIKAIEEPQNNNSTSVLSENQGHLENMMSPTHFSSVADWQTNQPAGAVPMYNPLQFPSDGKTVSNPNCLIRGRYPVQPQ</sequence>
<keyword evidence="3" id="KW-0813">Transport</keyword>
<evidence type="ECO:0000313" key="10">
    <source>
        <dbReference type="RefSeq" id="XP_031756826.1"/>
    </source>
</evidence>
<feature type="region of interest" description="Disordered" evidence="6">
    <location>
        <begin position="949"/>
        <end position="978"/>
    </location>
</feature>
<feature type="compositionally biased region" description="Basic and acidic residues" evidence="6">
    <location>
        <begin position="829"/>
        <end position="838"/>
    </location>
</feature>
<dbReference type="Proteomes" id="UP000008143">
    <property type="component" value="Chromosome 4"/>
</dbReference>
<dbReference type="GO" id="GO:0005789">
    <property type="term" value="C:endoplasmic reticulum membrane"/>
    <property type="evidence" value="ECO:0007669"/>
    <property type="project" value="UniProtKB-SubCell"/>
</dbReference>
<dbReference type="RefSeq" id="XP_031756826.1">
    <property type="nucleotide sequence ID" value="XM_031900966.1"/>
</dbReference>
<reference evidence="8" key="2">
    <citation type="submission" date="2020-05" db="UniProtKB">
        <authorList>
            <consortium name="Ensembl"/>
        </authorList>
    </citation>
    <scope>IDENTIFICATION</scope>
</reference>
<organism evidence="8">
    <name type="scientific">Xenopus tropicalis</name>
    <name type="common">Western clawed frog</name>
    <name type="synonym">Silurana tropicalis</name>
    <dbReference type="NCBI Taxonomy" id="8364"/>
    <lineage>
        <taxon>Eukaryota</taxon>
        <taxon>Metazoa</taxon>
        <taxon>Chordata</taxon>
        <taxon>Craniata</taxon>
        <taxon>Vertebrata</taxon>
        <taxon>Euteleostomi</taxon>
        <taxon>Amphibia</taxon>
        <taxon>Batrachia</taxon>
        <taxon>Anura</taxon>
        <taxon>Pipoidea</taxon>
        <taxon>Pipidae</taxon>
        <taxon>Xenopodinae</taxon>
        <taxon>Xenopus</taxon>
        <taxon>Silurana</taxon>
    </lineage>
</organism>
<dbReference type="InterPro" id="IPR024298">
    <property type="entry name" value="Sec16_Sec23-bd"/>
</dbReference>
<feature type="compositionally biased region" description="Polar residues" evidence="6">
    <location>
        <begin position="186"/>
        <end position="199"/>
    </location>
</feature>
<dbReference type="CDD" id="cd09233">
    <property type="entry name" value="ACE1-Sec16-like"/>
    <property type="match status" value="1"/>
</dbReference>
<dbReference type="GO" id="GO:0007030">
    <property type="term" value="P:Golgi organization"/>
    <property type="evidence" value="ECO:0000318"/>
    <property type="project" value="GO_Central"/>
</dbReference>
<dbReference type="CTD" id="89866"/>
<dbReference type="Xenbase" id="XB-GENE-6468128">
    <property type="gene designation" value="sec16b"/>
</dbReference>
<dbReference type="Pfam" id="PF12931">
    <property type="entry name" value="TPR_Sec16"/>
    <property type="match status" value="1"/>
</dbReference>
<feature type="compositionally biased region" description="Basic and acidic residues" evidence="6">
    <location>
        <begin position="16"/>
        <end position="30"/>
    </location>
</feature>
<dbReference type="GeneID" id="100488357"/>
<dbReference type="PANTHER" id="PTHR13402">
    <property type="entry name" value="RGPR-RELATED"/>
    <property type="match status" value="1"/>
</dbReference>
<dbReference type="OrthoDB" id="8918678at2759"/>
<evidence type="ECO:0000256" key="6">
    <source>
        <dbReference type="SAM" id="MobiDB-lite"/>
    </source>
</evidence>
<dbReference type="OMA" id="WAHISHT"/>
<dbReference type="Gene3D" id="1.25.40.1030">
    <property type="match status" value="1"/>
</dbReference>
<gene>
    <name evidence="8 10 11" type="primary">sec16b</name>
</gene>
<dbReference type="GeneTree" id="ENSGT00940000160138"/>
<evidence type="ECO:0000256" key="3">
    <source>
        <dbReference type="ARBA" id="ARBA00022448"/>
    </source>
</evidence>
<dbReference type="Bgee" id="ENSXETG00000040736">
    <property type="expression patterns" value="Expressed in testis and 7 other cell types or tissues"/>
</dbReference>
<reference evidence="10" key="3">
    <citation type="submission" date="2025-04" db="UniProtKB">
        <authorList>
            <consortium name="RefSeq"/>
        </authorList>
    </citation>
    <scope>IDENTIFICATION</scope>
    <source>
        <strain evidence="10">Nigerian</strain>
        <tissue evidence="10">Liver and blood</tissue>
    </source>
</reference>
<dbReference type="GO" id="GO:0070973">
    <property type="term" value="P:protein localization to endoplasmic reticulum exit site"/>
    <property type="evidence" value="ECO:0000318"/>
    <property type="project" value="GO_Central"/>
</dbReference>
<feature type="region of interest" description="Disordered" evidence="6">
    <location>
        <begin position="1"/>
        <end position="30"/>
    </location>
</feature>
<keyword evidence="5" id="KW-0931">ER-Golgi transport</keyword>
<evidence type="ECO:0000256" key="1">
    <source>
        <dbReference type="ARBA" id="ARBA00004406"/>
    </source>
</evidence>
<feature type="region of interest" description="Disordered" evidence="6">
    <location>
        <begin position="143"/>
        <end position="162"/>
    </location>
</feature>
<protein>
    <submittedName>
        <fullName evidence="10">Protein transport protein Sec16B isoform X1</fullName>
    </submittedName>
    <submittedName>
        <fullName evidence="8">SEC16 homolog B, endoplasmic reticulum export factor</fullName>
    </submittedName>
</protein>
<reference evidence="8" key="1">
    <citation type="journal article" date="2010" name="Science">
        <title>The genome of the Western clawed frog Xenopus tropicalis.</title>
        <authorList>
            <person name="Hellsten U."/>
            <person name="Harland R.M."/>
            <person name="Gilchrist M.J."/>
            <person name="Hendrix D."/>
            <person name="Jurka J."/>
            <person name="Kapitonov V."/>
            <person name="Ovcharenko I."/>
            <person name="Putnam N.H."/>
            <person name="Shu S."/>
            <person name="Taher L."/>
            <person name="Blitz I.L."/>
            <person name="Blumberg B."/>
            <person name="Dichmann D.S."/>
            <person name="Dubchak I."/>
            <person name="Amaya E."/>
            <person name="Detter J.C."/>
            <person name="Fletcher R."/>
            <person name="Gerhard D.S."/>
            <person name="Goodstein D."/>
            <person name="Graves T."/>
            <person name="Grigoriev I.V."/>
            <person name="Grimwood J."/>
            <person name="Kawashima T."/>
            <person name="Lindquist E."/>
            <person name="Lucas S.M."/>
            <person name="Mead P.E."/>
            <person name="Mitros T."/>
            <person name="Ogino H."/>
            <person name="Ohta Y."/>
            <person name="Poliakov A.V."/>
            <person name="Pollet N."/>
            <person name="Robert J."/>
            <person name="Salamov A."/>
            <person name="Sater A.K."/>
            <person name="Schmutz J."/>
            <person name="Terry A."/>
            <person name="Vize P.D."/>
            <person name="Warren W.C."/>
            <person name="Wells D."/>
            <person name="Wills A."/>
            <person name="Wilson R.K."/>
            <person name="Zimmerman L.B."/>
            <person name="Zorn A.M."/>
            <person name="Grainger R."/>
            <person name="Grammer T."/>
            <person name="Khokha M.K."/>
            <person name="Richardson P.M."/>
            <person name="Rokhsar D.S."/>
        </authorList>
    </citation>
    <scope>NUCLEOTIDE SEQUENCE [LARGE SCALE GENOMIC DNA]</scope>
    <source>
        <strain evidence="8">Nigerian</strain>
    </source>
</reference>
<comment type="similarity">
    <text evidence="2">Belongs to the SEC16 family.</text>
</comment>
<evidence type="ECO:0000313" key="9">
    <source>
        <dbReference type="Proteomes" id="UP000008143"/>
    </source>
</evidence>
<comment type="subcellular location">
    <subcellularLocation>
        <location evidence="1">Endoplasmic reticulum membrane</location>
        <topology evidence="1">Peripheral membrane protein</topology>
    </subcellularLocation>
</comment>
<evidence type="ECO:0000313" key="11">
    <source>
        <dbReference type="Xenbase" id="XB-GENE-6468128"/>
    </source>
</evidence>
<dbReference type="Ensembl" id="ENSXETT00000082667">
    <property type="protein sequence ID" value="ENSXETP00000068622"/>
    <property type="gene ID" value="ENSXETG00000040736"/>
</dbReference>
<dbReference type="GO" id="GO:0016192">
    <property type="term" value="P:vesicle-mediated transport"/>
    <property type="evidence" value="ECO:0007669"/>
    <property type="project" value="UniProtKB-KW"/>
</dbReference>
<dbReference type="AGR" id="Xenbase:XB-GENE-6468128"/>
<evidence type="ECO:0000313" key="8">
    <source>
        <dbReference type="Ensembl" id="ENSXETP00000068622"/>
    </source>
</evidence>
<dbReference type="PANTHER" id="PTHR13402:SF11">
    <property type="entry name" value="PROTEIN TRANSPORT PROTEIN SEC16B"/>
    <property type="match status" value="1"/>
</dbReference>
<feature type="compositionally biased region" description="Acidic residues" evidence="6">
    <location>
        <begin position="816"/>
        <end position="826"/>
    </location>
</feature>
<feature type="region of interest" description="Disordered" evidence="6">
    <location>
        <begin position="795"/>
        <end position="838"/>
    </location>
</feature>
<accession>A0A6I8QG69</accession>
<keyword evidence="4" id="KW-0256">Endoplasmic reticulum</keyword>
<keyword evidence="9" id="KW-1185">Reference proteome</keyword>
<feature type="domain" description="Sec16 Sec23-binding" evidence="7">
    <location>
        <begin position="412"/>
        <end position="646"/>
    </location>
</feature>
<dbReference type="AlphaFoldDB" id="A0A6I8QG69"/>
<feature type="region of interest" description="Disordered" evidence="6">
    <location>
        <begin position="178"/>
        <end position="201"/>
    </location>
</feature>
<name>A0A6I8QG69_XENTR</name>